<dbReference type="GO" id="GO:0030544">
    <property type="term" value="F:Hsp70 protein binding"/>
    <property type="evidence" value="ECO:0007669"/>
    <property type="project" value="TreeGrafter"/>
</dbReference>
<comment type="caution">
    <text evidence="3">The sequence shown here is derived from an EMBL/GenBank/DDBJ whole genome shotgun (WGS) entry which is preliminary data.</text>
</comment>
<dbReference type="OrthoDB" id="533763at2759"/>
<dbReference type="PANTHER" id="PTHR45883:SF2">
    <property type="entry name" value="HSC70-INTERACTING PROTEIN"/>
    <property type="match status" value="1"/>
</dbReference>
<accession>A0A8J2RUV8</accession>
<evidence type="ECO:0000313" key="3">
    <source>
        <dbReference type="EMBL" id="CAH0108940.1"/>
    </source>
</evidence>
<dbReference type="AlphaFoldDB" id="A0A8J2RUV8"/>
<evidence type="ECO:0000313" key="4">
    <source>
        <dbReference type="Proteomes" id="UP000789390"/>
    </source>
</evidence>
<dbReference type="Proteomes" id="UP000789390">
    <property type="component" value="Unassembled WGS sequence"/>
</dbReference>
<sequence>MKRQPTRNWLGFFTEAINFNSQSVLMFAKRANCYIQLNKPNVCIRDCNRAIELNPDSAPAHKFRGRVVKDLPLACKIDYDDQAKDWLKEVTPNVSSFHISFGRPCEFLNYQSKI</sequence>
<dbReference type="PANTHER" id="PTHR45883">
    <property type="entry name" value="HSC70-INTERACTING PROTEIN"/>
    <property type="match status" value="1"/>
</dbReference>
<keyword evidence="2" id="KW-0802">TPR repeat</keyword>
<dbReference type="Gene3D" id="1.25.40.10">
    <property type="entry name" value="Tetratricopeptide repeat domain"/>
    <property type="match status" value="1"/>
</dbReference>
<dbReference type="EMBL" id="CAKKLH010000289">
    <property type="protein sequence ID" value="CAH0108940.1"/>
    <property type="molecule type" value="Genomic_DNA"/>
</dbReference>
<evidence type="ECO:0000256" key="2">
    <source>
        <dbReference type="ARBA" id="ARBA00022803"/>
    </source>
</evidence>
<organism evidence="3 4">
    <name type="scientific">Daphnia galeata</name>
    <dbReference type="NCBI Taxonomy" id="27404"/>
    <lineage>
        <taxon>Eukaryota</taxon>
        <taxon>Metazoa</taxon>
        <taxon>Ecdysozoa</taxon>
        <taxon>Arthropoda</taxon>
        <taxon>Crustacea</taxon>
        <taxon>Branchiopoda</taxon>
        <taxon>Diplostraca</taxon>
        <taxon>Cladocera</taxon>
        <taxon>Anomopoda</taxon>
        <taxon>Daphniidae</taxon>
        <taxon>Daphnia</taxon>
    </lineage>
</organism>
<proteinExistence type="predicted"/>
<protein>
    <submittedName>
        <fullName evidence="3">Uncharacterized protein</fullName>
    </submittedName>
</protein>
<evidence type="ECO:0000256" key="1">
    <source>
        <dbReference type="ARBA" id="ARBA00022737"/>
    </source>
</evidence>
<dbReference type="SUPFAM" id="SSF48452">
    <property type="entry name" value="TPR-like"/>
    <property type="match status" value="1"/>
</dbReference>
<reference evidence="3" key="1">
    <citation type="submission" date="2021-11" db="EMBL/GenBank/DDBJ databases">
        <authorList>
            <person name="Schell T."/>
        </authorList>
    </citation>
    <scope>NUCLEOTIDE SEQUENCE</scope>
    <source>
        <strain evidence="3">M5</strain>
    </source>
</reference>
<keyword evidence="4" id="KW-1185">Reference proteome</keyword>
<keyword evidence="1" id="KW-0677">Repeat</keyword>
<dbReference type="InterPro" id="IPR011990">
    <property type="entry name" value="TPR-like_helical_dom_sf"/>
</dbReference>
<name>A0A8J2RUV8_9CRUS</name>
<gene>
    <name evidence="3" type="ORF">DGAL_LOCUS12398</name>
</gene>